<gene>
    <name evidence="9" type="ORF">DY262_05525</name>
</gene>
<dbReference type="Proteomes" id="UP000261931">
    <property type="component" value="Unassembled WGS sequence"/>
</dbReference>
<dbReference type="RefSeq" id="WP_116957940.1">
    <property type="nucleotide sequence ID" value="NZ_QVLS01000002.1"/>
</dbReference>
<proteinExistence type="inferred from homology"/>
<feature type="domain" description="ABC transmembrane type-1" evidence="8">
    <location>
        <begin position="71"/>
        <end position="283"/>
    </location>
</feature>
<dbReference type="GO" id="GO:0005886">
    <property type="term" value="C:plasma membrane"/>
    <property type="evidence" value="ECO:0007669"/>
    <property type="project" value="UniProtKB-SubCell"/>
</dbReference>
<comment type="subcellular location">
    <subcellularLocation>
        <location evidence="1 7">Cell membrane</location>
        <topology evidence="1 7">Multi-pass membrane protein</topology>
    </subcellularLocation>
</comment>
<dbReference type="PANTHER" id="PTHR30193:SF37">
    <property type="entry name" value="INNER MEMBRANE ABC TRANSPORTER PERMEASE PROTEIN YCJO"/>
    <property type="match status" value="1"/>
</dbReference>
<keyword evidence="4 7" id="KW-0812">Transmembrane</keyword>
<dbReference type="EMBL" id="QVLS01000002">
    <property type="protein sequence ID" value="RFP81227.1"/>
    <property type="molecule type" value="Genomic_DNA"/>
</dbReference>
<evidence type="ECO:0000313" key="10">
    <source>
        <dbReference type="Proteomes" id="UP000261931"/>
    </source>
</evidence>
<sequence>MPSARLARLTPYVYILPAVLVMLVGLVYPILSAVRLGFYDWPLGTDFDSARFVGFQAFAEMLASTQVWTSMGITVAFVLIAVSAELVLGIALALFLEKPVRGMRFFRTVFVLPMMVAPICVGLIWRYLFDANFGPINHLSAWLGLSPQAWLADPVLAFSAMVITDIWQWTPFVLIMVLAGLQGLDESVIEAARIDGASAWQQIVRVKLPILKPILIVTLLARMIDGFRGLEVIYVMTFGGPGLSTELFSLHIFKAAFISQKLGYSSALSILLLVIVSALSLAILLISNPLKAKARR</sequence>
<organism evidence="9 10">
    <name type="scientific">Hydrogenophaga borbori</name>
    <dbReference type="NCBI Taxonomy" id="2294117"/>
    <lineage>
        <taxon>Bacteria</taxon>
        <taxon>Pseudomonadati</taxon>
        <taxon>Pseudomonadota</taxon>
        <taxon>Betaproteobacteria</taxon>
        <taxon>Burkholderiales</taxon>
        <taxon>Comamonadaceae</taxon>
        <taxon>Hydrogenophaga</taxon>
    </lineage>
</organism>
<evidence type="ECO:0000256" key="7">
    <source>
        <dbReference type="RuleBase" id="RU363032"/>
    </source>
</evidence>
<dbReference type="PROSITE" id="PS50928">
    <property type="entry name" value="ABC_TM1"/>
    <property type="match status" value="1"/>
</dbReference>
<evidence type="ECO:0000256" key="5">
    <source>
        <dbReference type="ARBA" id="ARBA00022989"/>
    </source>
</evidence>
<evidence type="ECO:0000259" key="8">
    <source>
        <dbReference type="PROSITE" id="PS50928"/>
    </source>
</evidence>
<evidence type="ECO:0000256" key="3">
    <source>
        <dbReference type="ARBA" id="ARBA00022475"/>
    </source>
</evidence>
<dbReference type="Pfam" id="PF00528">
    <property type="entry name" value="BPD_transp_1"/>
    <property type="match status" value="1"/>
</dbReference>
<dbReference type="SUPFAM" id="SSF161098">
    <property type="entry name" value="MetI-like"/>
    <property type="match status" value="1"/>
</dbReference>
<dbReference type="InterPro" id="IPR035906">
    <property type="entry name" value="MetI-like_sf"/>
</dbReference>
<comment type="caution">
    <text evidence="9">The sequence shown here is derived from an EMBL/GenBank/DDBJ whole genome shotgun (WGS) entry which is preliminary data.</text>
</comment>
<accession>A0A372ENI5</accession>
<feature type="transmembrane region" description="Helical" evidence="7">
    <location>
        <begin position="108"/>
        <end position="129"/>
    </location>
</feature>
<dbReference type="AlphaFoldDB" id="A0A372ENI5"/>
<dbReference type="PANTHER" id="PTHR30193">
    <property type="entry name" value="ABC TRANSPORTER PERMEASE PROTEIN"/>
    <property type="match status" value="1"/>
</dbReference>
<dbReference type="CDD" id="cd06261">
    <property type="entry name" value="TM_PBP2"/>
    <property type="match status" value="1"/>
</dbReference>
<feature type="transmembrane region" description="Helical" evidence="7">
    <location>
        <begin position="12"/>
        <end position="31"/>
    </location>
</feature>
<comment type="similarity">
    <text evidence="7">Belongs to the binding-protein-dependent transport system permease family.</text>
</comment>
<dbReference type="GO" id="GO:0055085">
    <property type="term" value="P:transmembrane transport"/>
    <property type="evidence" value="ECO:0007669"/>
    <property type="project" value="InterPro"/>
</dbReference>
<evidence type="ECO:0000256" key="4">
    <source>
        <dbReference type="ARBA" id="ARBA00022692"/>
    </source>
</evidence>
<evidence type="ECO:0000256" key="1">
    <source>
        <dbReference type="ARBA" id="ARBA00004651"/>
    </source>
</evidence>
<dbReference type="InterPro" id="IPR000515">
    <property type="entry name" value="MetI-like"/>
</dbReference>
<name>A0A372ENI5_9BURK</name>
<evidence type="ECO:0000256" key="2">
    <source>
        <dbReference type="ARBA" id="ARBA00022448"/>
    </source>
</evidence>
<reference evidence="9 10" key="1">
    <citation type="submission" date="2018-08" db="EMBL/GenBank/DDBJ databases">
        <title>Hydrogenophaga sp. LA-38 isolated from sludge.</title>
        <authorList>
            <person name="Im W.-T."/>
        </authorList>
    </citation>
    <scope>NUCLEOTIDE SEQUENCE [LARGE SCALE GENOMIC DNA]</scope>
    <source>
        <strain evidence="9 10">LA-38</strain>
    </source>
</reference>
<feature type="transmembrane region" description="Helical" evidence="7">
    <location>
        <begin position="71"/>
        <end position="96"/>
    </location>
</feature>
<evidence type="ECO:0000313" key="9">
    <source>
        <dbReference type="EMBL" id="RFP81227.1"/>
    </source>
</evidence>
<protein>
    <submittedName>
        <fullName evidence="9">Sugar ABC transporter permease</fullName>
    </submittedName>
</protein>
<keyword evidence="3" id="KW-1003">Cell membrane</keyword>
<keyword evidence="5 7" id="KW-1133">Transmembrane helix</keyword>
<dbReference type="Gene3D" id="1.10.3720.10">
    <property type="entry name" value="MetI-like"/>
    <property type="match status" value="1"/>
</dbReference>
<dbReference type="InterPro" id="IPR051393">
    <property type="entry name" value="ABC_transporter_permease"/>
</dbReference>
<feature type="transmembrane region" description="Helical" evidence="7">
    <location>
        <begin position="265"/>
        <end position="286"/>
    </location>
</feature>
<keyword evidence="10" id="KW-1185">Reference proteome</keyword>
<feature type="transmembrane region" description="Helical" evidence="7">
    <location>
        <begin position="232"/>
        <end position="253"/>
    </location>
</feature>
<keyword evidence="6 7" id="KW-0472">Membrane</keyword>
<keyword evidence="2 7" id="KW-0813">Transport</keyword>
<evidence type="ECO:0000256" key="6">
    <source>
        <dbReference type="ARBA" id="ARBA00023136"/>
    </source>
</evidence>